<protein>
    <submittedName>
        <fullName evidence="2">Uncharacterized protein</fullName>
    </submittedName>
</protein>
<evidence type="ECO:0000256" key="1">
    <source>
        <dbReference type="SAM" id="MobiDB-lite"/>
    </source>
</evidence>
<evidence type="ECO:0000313" key="2">
    <source>
        <dbReference type="EMBL" id="GBM62420.1"/>
    </source>
</evidence>
<name>A0A4Y2H8H0_ARAVE</name>
<evidence type="ECO:0000313" key="3">
    <source>
        <dbReference type="Proteomes" id="UP000499080"/>
    </source>
</evidence>
<feature type="region of interest" description="Disordered" evidence="1">
    <location>
        <begin position="52"/>
        <end position="72"/>
    </location>
</feature>
<comment type="caution">
    <text evidence="2">The sequence shown here is derived from an EMBL/GenBank/DDBJ whole genome shotgun (WGS) entry which is preliminary data.</text>
</comment>
<proteinExistence type="predicted"/>
<organism evidence="2 3">
    <name type="scientific">Araneus ventricosus</name>
    <name type="common">Orbweaver spider</name>
    <name type="synonym">Epeira ventricosa</name>
    <dbReference type="NCBI Taxonomy" id="182803"/>
    <lineage>
        <taxon>Eukaryota</taxon>
        <taxon>Metazoa</taxon>
        <taxon>Ecdysozoa</taxon>
        <taxon>Arthropoda</taxon>
        <taxon>Chelicerata</taxon>
        <taxon>Arachnida</taxon>
        <taxon>Araneae</taxon>
        <taxon>Araneomorphae</taxon>
        <taxon>Entelegynae</taxon>
        <taxon>Araneoidea</taxon>
        <taxon>Araneidae</taxon>
        <taxon>Araneus</taxon>
    </lineage>
</organism>
<reference evidence="2 3" key="1">
    <citation type="journal article" date="2019" name="Sci. Rep.">
        <title>Orb-weaving spider Araneus ventricosus genome elucidates the spidroin gene catalogue.</title>
        <authorList>
            <person name="Kono N."/>
            <person name="Nakamura H."/>
            <person name="Ohtoshi R."/>
            <person name="Moran D.A.P."/>
            <person name="Shinohara A."/>
            <person name="Yoshida Y."/>
            <person name="Fujiwara M."/>
            <person name="Mori M."/>
            <person name="Tomita M."/>
            <person name="Arakawa K."/>
        </authorList>
    </citation>
    <scope>NUCLEOTIDE SEQUENCE [LARGE SCALE GENOMIC DNA]</scope>
</reference>
<dbReference type="AlphaFoldDB" id="A0A4Y2H8H0"/>
<accession>A0A4Y2H8H0</accession>
<dbReference type="Proteomes" id="UP000499080">
    <property type="component" value="Unassembled WGS sequence"/>
</dbReference>
<keyword evidence="3" id="KW-1185">Reference proteome</keyword>
<sequence>MGNSWNRAPRNVFSMSDCLFENHLNYVKIQVSLFNSNAEEEWRGGVVRARERKSTRTSRAETAKGEWESAKRESSPSFVDEYRGMRMSETVTS</sequence>
<dbReference type="EMBL" id="BGPR01001815">
    <property type="protein sequence ID" value="GBM62420.1"/>
    <property type="molecule type" value="Genomic_DNA"/>
</dbReference>
<gene>
    <name evidence="2" type="ORF">AVEN_254383_1</name>
</gene>